<name>A0A2R6W5Y0_MARPO</name>
<dbReference type="AlphaFoldDB" id="A0A2R6W5Y0"/>
<accession>A0A2R6W5Y0</accession>
<dbReference type="Gramene" id="Mp6g17840.1">
    <property type="protein sequence ID" value="Mp6g17840.1.cds1"/>
    <property type="gene ID" value="Mp6g17840"/>
</dbReference>
<protein>
    <submittedName>
        <fullName evidence="1">Uncharacterized protein</fullName>
    </submittedName>
</protein>
<dbReference type="Proteomes" id="UP000244005">
    <property type="component" value="Unassembled WGS sequence"/>
</dbReference>
<reference evidence="2" key="1">
    <citation type="journal article" date="2017" name="Cell">
        <title>Insights into land plant evolution garnered from the Marchantia polymorpha genome.</title>
        <authorList>
            <person name="Bowman J.L."/>
            <person name="Kohchi T."/>
            <person name="Yamato K.T."/>
            <person name="Jenkins J."/>
            <person name="Shu S."/>
            <person name="Ishizaki K."/>
            <person name="Yamaoka S."/>
            <person name="Nishihama R."/>
            <person name="Nakamura Y."/>
            <person name="Berger F."/>
            <person name="Adam C."/>
            <person name="Aki S.S."/>
            <person name="Althoff F."/>
            <person name="Araki T."/>
            <person name="Arteaga-Vazquez M.A."/>
            <person name="Balasubrmanian S."/>
            <person name="Barry K."/>
            <person name="Bauer D."/>
            <person name="Boehm C.R."/>
            <person name="Briginshaw L."/>
            <person name="Caballero-Perez J."/>
            <person name="Catarino B."/>
            <person name="Chen F."/>
            <person name="Chiyoda S."/>
            <person name="Chovatia M."/>
            <person name="Davies K.M."/>
            <person name="Delmans M."/>
            <person name="Demura T."/>
            <person name="Dierschke T."/>
            <person name="Dolan L."/>
            <person name="Dorantes-Acosta A.E."/>
            <person name="Eklund D.M."/>
            <person name="Florent S.N."/>
            <person name="Flores-Sandoval E."/>
            <person name="Fujiyama A."/>
            <person name="Fukuzawa H."/>
            <person name="Galik B."/>
            <person name="Grimanelli D."/>
            <person name="Grimwood J."/>
            <person name="Grossniklaus U."/>
            <person name="Hamada T."/>
            <person name="Haseloff J."/>
            <person name="Hetherington A.J."/>
            <person name="Higo A."/>
            <person name="Hirakawa Y."/>
            <person name="Hundley H.N."/>
            <person name="Ikeda Y."/>
            <person name="Inoue K."/>
            <person name="Inoue S.I."/>
            <person name="Ishida S."/>
            <person name="Jia Q."/>
            <person name="Kakita M."/>
            <person name="Kanazawa T."/>
            <person name="Kawai Y."/>
            <person name="Kawashima T."/>
            <person name="Kennedy M."/>
            <person name="Kinose K."/>
            <person name="Kinoshita T."/>
            <person name="Kohara Y."/>
            <person name="Koide E."/>
            <person name="Komatsu K."/>
            <person name="Kopischke S."/>
            <person name="Kubo M."/>
            <person name="Kyozuka J."/>
            <person name="Lagercrantz U."/>
            <person name="Lin S.S."/>
            <person name="Lindquist E."/>
            <person name="Lipzen A.M."/>
            <person name="Lu C.W."/>
            <person name="De Luna E."/>
            <person name="Martienssen R.A."/>
            <person name="Minamino N."/>
            <person name="Mizutani M."/>
            <person name="Mizutani M."/>
            <person name="Mochizuki N."/>
            <person name="Monte I."/>
            <person name="Mosher R."/>
            <person name="Nagasaki H."/>
            <person name="Nakagami H."/>
            <person name="Naramoto S."/>
            <person name="Nishitani K."/>
            <person name="Ohtani M."/>
            <person name="Okamoto T."/>
            <person name="Okumura M."/>
            <person name="Phillips J."/>
            <person name="Pollak B."/>
            <person name="Reinders A."/>
            <person name="Rovekamp M."/>
            <person name="Sano R."/>
            <person name="Sawa S."/>
            <person name="Schmid M.W."/>
            <person name="Shirakawa M."/>
            <person name="Solano R."/>
            <person name="Spunde A."/>
            <person name="Suetsugu N."/>
            <person name="Sugano S."/>
            <person name="Sugiyama A."/>
            <person name="Sun R."/>
            <person name="Suzuki Y."/>
            <person name="Takenaka M."/>
            <person name="Takezawa D."/>
            <person name="Tomogane H."/>
            <person name="Tsuzuki M."/>
            <person name="Ueda T."/>
            <person name="Umeda M."/>
            <person name="Ward J.M."/>
            <person name="Watanabe Y."/>
            <person name="Yazaki K."/>
            <person name="Yokoyama R."/>
            <person name="Yoshitake Y."/>
            <person name="Yotsui I."/>
            <person name="Zachgo S."/>
            <person name="Schmutz J."/>
        </authorList>
    </citation>
    <scope>NUCLEOTIDE SEQUENCE [LARGE SCALE GENOMIC DNA]</scope>
    <source>
        <strain evidence="2">Tak-1</strain>
    </source>
</reference>
<keyword evidence="2" id="KW-1185">Reference proteome</keyword>
<gene>
    <name evidence="1" type="ORF">MARPO_0145s0001</name>
</gene>
<evidence type="ECO:0000313" key="2">
    <source>
        <dbReference type="Proteomes" id="UP000244005"/>
    </source>
</evidence>
<sequence length="109" mass="12490">MIMAVFSRILNALSPRVQCFPLFIRSIMNWFPKLFQDSASQSISSRSYGYSVDGFTTPPCTKNIDRCLRSSVDVHSPSDYLFPSSCYLEDFLRDRRDDISDEISSGRDD</sequence>
<evidence type="ECO:0000313" key="1">
    <source>
        <dbReference type="EMBL" id="PTQ29232.1"/>
    </source>
</evidence>
<organism evidence="1 2">
    <name type="scientific">Marchantia polymorpha</name>
    <name type="common">Common liverwort</name>
    <name type="synonym">Marchantia aquatica</name>
    <dbReference type="NCBI Taxonomy" id="3197"/>
    <lineage>
        <taxon>Eukaryota</taxon>
        <taxon>Viridiplantae</taxon>
        <taxon>Streptophyta</taxon>
        <taxon>Embryophyta</taxon>
        <taxon>Marchantiophyta</taxon>
        <taxon>Marchantiopsida</taxon>
        <taxon>Marchantiidae</taxon>
        <taxon>Marchantiales</taxon>
        <taxon>Marchantiaceae</taxon>
        <taxon>Marchantia</taxon>
    </lineage>
</organism>
<proteinExistence type="predicted"/>
<dbReference type="EMBL" id="KZ772815">
    <property type="protein sequence ID" value="PTQ29232.1"/>
    <property type="molecule type" value="Genomic_DNA"/>
</dbReference>